<reference evidence="1 2" key="1">
    <citation type="submission" date="2014-08" db="EMBL/GenBank/DDBJ databases">
        <title>Comparative genomics of the Paenibacillus odorifer group.</title>
        <authorList>
            <person name="den Bakker H.C."/>
            <person name="Tsai Y.-C."/>
            <person name="Martin N."/>
            <person name="Korlach J."/>
            <person name="Wiedmann M."/>
        </authorList>
    </citation>
    <scope>NUCLEOTIDE SEQUENCE [LARGE SCALE GENOMIC DNA]</scope>
    <source>
        <strain evidence="1 2">DSM 1735</strain>
    </source>
</reference>
<dbReference type="KEGG" id="pdu:PDUR_17540"/>
<protein>
    <recommendedName>
        <fullName evidence="3">Nucleotidyltransferase family protein</fullName>
    </recommendedName>
</protein>
<sequence length="205" mass="22548">MLAGDTMPQGLRKALVQAADALCFGEEEDPPLWLLGGSCGLLLHDVPLAAPPRDIDLYADLEAVDRLHSALGRYACGKPAEDWSRGCFSLIGHYRLDDYHLELVCGFKVCSGPSKYNVETCLLQTGAPAENYPGIGRLRLMPLAHEFVFNVLRGRRDRYEVIASVMRRNLPAHLPLVQTLIRRNSLELSHIGLLGELLGVTALCS</sequence>
<dbReference type="OrthoDB" id="2678373at2"/>
<evidence type="ECO:0000313" key="2">
    <source>
        <dbReference type="Proteomes" id="UP000029409"/>
    </source>
</evidence>
<name>A0A089HNG5_PAEDU</name>
<dbReference type="STRING" id="44251.PDUR_17540"/>
<dbReference type="Proteomes" id="UP000029409">
    <property type="component" value="Chromosome"/>
</dbReference>
<gene>
    <name evidence="1" type="ORF">PDUR_17540</name>
</gene>
<accession>A0A089HNG5</accession>
<dbReference type="RefSeq" id="WP_052410260.1">
    <property type="nucleotide sequence ID" value="NZ_CP009288.1"/>
</dbReference>
<dbReference type="EMBL" id="CP009288">
    <property type="protein sequence ID" value="AIQ13521.1"/>
    <property type="molecule type" value="Genomic_DNA"/>
</dbReference>
<dbReference type="eggNOG" id="ENOG503413D">
    <property type="taxonomic scope" value="Bacteria"/>
</dbReference>
<dbReference type="Gene3D" id="3.30.460.40">
    <property type="match status" value="1"/>
</dbReference>
<proteinExistence type="predicted"/>
<dbReference type="AlphaFoldDB" id="A0A089HNG5"/>
<organism evidence="1 2">
    <name type="scientific">Paenibacillus durus</name>
    <name type="common">Paenibacillus azotofixans</name>
    <dbReference type="NCBI Taxonomy" id="44251"/>
    <lineage>
        <taxon>Bacteria</taxon>
        <taxon>Bacillati</taxon>
        <taxon>Bacillota</taxon>
        <taxon>Bacilli</taxon>
        <taxon>Bacillales</taxon>
        <taxon>Paenibacillaceae</taxon>
        <taxon>Paenibacillus</taxon>
    </lineage>
</organism>
<evidence type="ECO:0000313" key="1">
    <source>
        <dbReference type="EMBL" id="AIQ13521.1"/>
    </source>
</evidence>
<dbReference type="InterPro" id="IPR043519">
    <property type="entry name" value="NT_sf"/>
</dbReference>
<dbReference type="SUPFAM" id="SSF81301">
    <property type="entry name" value="Nucleotidyltransferase"/>
    <property type="match status" value="1"/>
</dbReference>
<evidence type="ECO:0008006" key="3">
    <source>
        <dbReference type="Google" id="ProtNLM"/>
    </source>
</evidence>
<keyword evidence="2" id="KW-1185">Reference proteome</keyword>